<name>A0ABD3H3A0_9MARC</name>
<feature type="region of interest" description="Disordered" evidence="1">
    <location>
        <begin position="134"/>
        <end position="153"/>
    </location>
</feature>
<feature type="region of interest" description="Disordered" evidence="1">
    <location>
        <begin position="45"/>
        <end position="90"/>
    </location>
</feature>
<accession>A0ABD3H3A0</accession>
<reference evidence="2 3" key="1">
    <citation type="submission" date="2024-09" db="EMBL/GenBank/DDBJ databases">
        <title>Chromosome-scale assembly of Riccia sorocarpa.</title>
        <authorList>
            <person name="Paukszto L."/>
        </authorList>
    </citation>
    <scope>NUCLEOTIDE SEQUENCE [LARGE SCALE GENOMIC DNA]</scope>
    <source>
        <strain evidence="2">LP-2024</strain>
        <tissue evidence="2">Aerial parts of the thallus</tissue>
    </source>
</reference>
<sequence>MGPKKVKNIDIYLEPLVEELQQLWDGVDDVYEGTTLEGQLGNCCGKGVGTSFDSPSTSKDGRPANWKVMASSSQSLSGRKRTSPDSERRAEQIRERIIHLELENKFLEERVKRLEQEARAGRLRIDELRIELRERTEERDKEHKSSVEKSHDIQELLRMNDSLLAQVRKLLDKKKAARAAKLESQP</sequence>
<keyword evidence="3" id="KW-1185">Reference proteome</keyword>
<protein>
    <submittedName>
        <fullName evidence="2">Uncharacterized protein</fullName>
    </submittedName>
</protein>
<evidence type="ECO:0000256" key="1">
    <source>
        <dbReference type="SAM" id="MobiDB-lite"/>
    </source>
</evidence>
<dbReference type="AlphaFoldDB" id="A0ABD3H3A0"/>
<dbReference type="EMBL" id="JBJQOH010000006">
    <property type="protein sequence ID" value="KAL3685983.1"/>
    <property type="molecule type" value="Genomic_DNA"/>
</dbReference>
<evidence type="ECO:0000313" key="3">
    <source>
        <dbReference type="Proteomes" id="UP001633002"/>
    </source>
</evidence>
<dbReference type="Proteomes" id="UP001633002">
    <property type="component" value="Unassembled WGS sequence"/>
</dbReference>
<comment type="caution">
    <text evidence="2">The sequence shown here is derived from an EMBL/GenBank/DDBJ whole genome shotgun (WGS) entry which is preliminary data.</text>
</comment>
<organism evidence="2 3">
    <name type="scientific">Riccia sorocarpa</name>
    <dbReference type="NCBI Taxonomy" id="122646"/>
    <lineage>
        <taxon>Eukaryota</taxon>
        <taxon>Viridiplantae</taxon>
        <taxon>Streptophyta</taxon>
        <taxon>Embryophyta</taxon>
        <taxon>Marchantiophyta</taxon>
        <taxon>Marchantiopsida</taxon>
        <taxon>Marchantiidae</taxon>
        <taxon>Marchantiales</taxon>
        <taxon>Ricciaceae</taxon>
        <taxon>Riccia</taxon>
    </lineage>
</organism>
<gene>
    <name evidence="2" type="ORF">R1sor_004005</name>
</gene>
<proteinExistence type="predicted"/>
<evidence type="ECO:0000313" key="2">
    <source>
        <dbReference type="EMBL" id="KAL3685983.1"/>
    </source>
</evidence>